<reference evidence="1 2" key="1">
    <citation type="submission" date="2018-04" db="EMBL/GenBank/DDBJ databases">
        <authorList>
            <person name="Vogel A."/>
        </authorList>
    </citation>
    <scope>NUCLEOTIDE SEQUENCE [LARGE SCALE GENOMIC DNA]</scope>
</reference>
<accession>A0A484MIN4</accession>
<protein>
    <submittedName>
        <fullName evidence="1">Uncharacterized protein</fullName>
    </submittedName>
</protein>
<evidence type="ECO:0000313" key="2">
    <source>
        <dbReference type="Proteomes" id="UP000595140"/>
    </source>
</evidence>
<organism evidence="1 2">
    <name type="scientific">Cuscuta campestris</name>
    <dbReference type="NCBI Taxonomy" id="132261"/>
    <lineage>
        <taxon>Eukaryota</taxon>
        <taxon>Viridiplantae</taxon>
        <taxon>Streptophyta</taxon>
        <taxon>Embryophyta</taxon>
        <taxon>Tracheophyta</taxon>
        <taxon>Spermatophyta</taxon>
        <taxon>Magnoliopsida</taxon>
        <taxon>eudicotyledons</taxon>
        <taxon>Gunneridae</taxon>
        <taxon>Pentapetalae</taxon>
        <taxon>asterids</taxon>
        <taxon>lamiids</taxon>
        <taxon>Solanales</taxon>
        <taxon>Convolvulaceae</taxon>
        <taxon>Cuscuteae</taxon>
        <taxon>Cuscuta</taxon>
        <taxon>Cuscuta subgen. Grammica</taxon>
        <taxon>Cuscuta sect. Cleistogrammica</taxon>
    </lineage>
</organism>
<keyword evidence="2" id="KW-1185">Reference proteome</keyword>
<sequence>MIFISTAFLSNTPKDSSSRFFEGAFLERNQWGLSGSLVWLSGLPGRLFGSVVGLPGPVDQAVWTGSEGLPNWGSRLGFLGRQVVRLIWL</sequence>
<proteinExistence type="predicted"/>
<gene>
    <name evidence="1" type="ORF">CCAM_LOCUS30153</name>
</gene>
<evidence type="ECO:0000313" key="1">
    <source>
        <dbReference type="EMBL" id="VFQ88377.1"/>
    </source>
</evidence>
<dbReference type="EMBL" id="OOIL02003569">
    <property type="protein sequence ID" value="VFQ88377.1"/>
    <property type="molecule type" value="Genomic_DNA"/>
</dbReference>
<dbReference type="AlphaFoldDB" id="A0A484MIN4"/>
<dbReference type="Proteomes" id="UP000595140">
    <property type="component" value="Unassembled WGS sequence"/>
</dbReference>
<name>A0A484MIN4_9ASTE</name>